<keyword evidence="3 13" id="KW-0138">CF(0)</keyword>
<evidence type="ECO:0000256" key="2">
    <source>
        <dbReference type="ARBA" id="ARBA00022448"/>
    </source>
</evidence>
<dbReference type="PANTHER" id="PTHR33445:SF1">
    <property type="entry name" value="ATP SYNTHASE SUBUNIT B"/>
    <property type="match status" value="1"/>
</dbReference>
<comment type="subunit">
    <text evidence="13">F-type ATPases have 2 components, F(1) - the catalytic core - and F(0) - the membrane proton channel. F(1) has five subunits: alpha(3), beta(3), gamma(1), delta(1), epsilon(1). F(0) has three main subunits: a(1), b(2) and c(10-14). The alpha and beta chains form an alternating ring which encloses part of the gamma chain. F(1) is attached to F(0) by a central stalk formed by the gamma and epsilon chains, while a peripheral stalk is formed by the delta and b chains.</text>
</comment>
<dbReference type="Gene3D" id="1.20.5.2950">
    <property type="match status" value="1"/>
</dbReference>
<dbReference type="HAMAP" id="MF_01398">
    <property type="entry name" value="ATP_synth_b_bprime"/>
    <property type="match status" value="1"/>
</dbReference>
<evidence type="ECO:0000256" key="9">
    <source>
        <dbReference type="ARBA" id="ARBA00023310"/>
    </source>
</evidence>
<dbReference type="Proteomes" id="UP001595783">
    <property type="component" value="Unassembled WGS sequence"/>
</dbReference>
<evidence type="ECO:0000256" key="7">
    <source>
        <dbReference type="ARBA" id="ARBA00023065"/>
    </source>
</evidence>
<dbReference type="RefSeq" id="WP_233708981.1">
    <property type="nucleotide sequence ID" value="NZ_FZMF01000014.1"/>
</dbReference>
<evidence type="ECO:0000313" key="16">
    <source>
        <dbReference type="EMBL" id="MFC3847499.1"/>
    </source>
</evidence>
<keyword evidence="13" id="KW-1003">Cell membrane</keyword>
<evidence type="ECO:0000256" key="15">
    <source>
        <dbReference type="SAM" id="Coils"/>
    </source>
</evidence>
<keyword evidence="5 13" id="KW-0375">Hydrogen ion transport</keyword>
<reference evidence="17" key="1">
    <citation type="journal article" date="2019" name="Int. J. Syst. Evol. Microbiol.">
        <title>The Global Catalogue of Microorganisms (GCM) 10K type strain sequencing project: providing services to taxonomists for standard genome sequencing and annotation.</title>
        <authorList>
            <consortium name="The Broad Institute Genomics Platform"/>
            <consortium name="The Broad Institute Genome Sequencing Center for Infectious Disease"/>
            <person name="Wu L."/>
            <person name="Ma J."/>
        </authorList>
    </citation>
    <scope>NUCLEOTIDE SEQUENCE [LARGE SCALE GENOMIC DNA]</scope>
    <source>
        <strain evidence="17">CCUG 53816</strain>
    </source>
</reference>
<evidence type="ECO:0000313" key="17">
    <source>
        <dbReference type="Proteomes" id="UP001595783"/>
    </source>
</evidence>
<comment type="subcellular location">
    <subcellularLocation>
        <location evidence="13">Cell membrane</location>
        <topology evidence="13">Single-pass membrane protein</topology>
    </subcellularLocation>
    <subcellularLocation>
        <location evidence="12">Endomembrane system</location>
        <topology evidence="12">Single-pass membrane protein</topology>
    </subcellularLocation>
</comment>
<evidence type="ECO:0000256" key="10">
    <source>
        <dbReference type="ARBA" id="ARBA00025198"/>
    </source>
</evidence>
<dbReference type="Pfam" id="PF00430">
    <property type="entry name" value="ATP-synt_B"/>
    <property type="match status" value="1"/>
</dbReference>
<comment type="caution">
    <text evidence="16">The sequence shown here is derived from an EMBL/GenBank/DDBJ whole genome shotgun (WGS) entry which is preliminary data.</text>
</comment>
<comment type="function">
    <text evidence="10 13">F(1)F(0) ATP synthase produces ATP from ADP in the presence of a proton or sodium gradient. F-type ATPases consist of two structural domains, F(1) containing the extramembraneous catalytic core and F(0) containing the membrane proton channel, linked together by a central stalk and a peripheral stalk. During catalysis, ATP synthesis in the catalytic domain of F(1) is coupled via a rotary mechanism of the central stalk subunits to proton translocation.</text>
</comment>
<keyword evidence="4 13" id="KW-0812">Transmembrane</keyword>
<protein>
    <recommendedName>
        <fullName evidence="13">ATP synthase subunit b</fullName>
    </recommendedName>
    <alternativeName>
        <fullName evidence="13">ATP synthase F(0) sector subunit b</fullName>
    </alternativeName>
    <alternativeName>
        <fullName evidence="13">ATPase subunit I</fullName>
    </alternativeName>
    <alternativeName>
        <fullName evidence="13">F-type ATPase subunit b</fullName>
        <shortName evidence="13">F-ATPase subunit b</shortName>
    </alternativeName>
</protein>
<keyword evidence="17" id="KW-1185">Reference proteome</keyword>
<evidence type="ECO:0000256" key="4">
    <source>
        <dbReference type="ARBA" id="ARBA00022692"/>
    </source>
</evidence>
<feature type="transmembrane region" description="Helical" evidence="13">
    <location>
        <begin position="31"/>
        <end position="51"/>
    </location>
</feature>
<sequence length="173" mass="19942">MVRRALFGFLCGSVFLWGAEGHGIAQTDIVLRMINFVLFIGLVWYFISGSLKRMLEQRRAKIASKLNALQEQRQTIKEEKERALKALEQARQEASQIISNAKQEAFLLTQKHEQKTKNAVEKLLKDNQKLKDKEVLKIQQEVVAELLDTLFKSKQADFDAPIYMHLLQDKVAQ</sequence>
<evidence type="ECO:0000256" key="12">
    <source>
        <dbReference type="ARBA" id="ARBA00037847"/>
    </source>
</evidence>
<evidence type="ECO:0000256" key="3">
    <source>
        <dbReference type="ARBA" id="ARBA00022547"/>
    </source>
</evidence>
<evidence type="ECO:0000256" key="6">
    <source>
        <dbReference type="ARBA" id="ARBA00022989"/>
    </source>
</evidence>
<evidence type="ECO:0000256" key="14">
    <source>
        <dbReference type="RuleBase" id="RU003848"/>
    </source>
</evidence>
<gene>
    <name evidence="13" type="primary">atpF</name>
    <name evidence="16" type="ORF">ACFOPX_02965</name>
</gene>
<keyword evidence="9 13" id="KW-0066">ATP synthesis</keyword>
<comment type="function">
    <text evidence="11">Component of the F(0) channel, it forms part of the peripheral stalk, linking F(1) to F(0). The b'-subunit is a diverged and duplicated form of b found in plants and photosynthetic bacteria.</text>
</comment>
<keyword evidence="7 13" id="KW-0406">Ion transport</keyword>
<dbReference type="CDD" id="cd06503">
    <property type="entry name" value="ATP-synt_Fo_b"/>
    <property type="match status" value="1"/>
</dbReference>
<keyword evidence="2 13" id="KW-0813">Transport</keyword>
<dbReference type="InterPro" id="IPR050059">
    <property type="entry name" value="ATP_synthase_B_chain"/>
</dbReference>
<organism evidence="16 17">
    <name type="scientific">Helicobacter baculiformis</name>
    <dbReference type="NCBI Taxonomy" id="427351"/>
    <lineage>
        <taxon>Bacteria</taxon>
        <taxon>Pseudomonadati</taxon>
        <taxon>Campylobacterota</taxon>
        <taxon>Epsilonproteobacteria</taxon>
        <taxon>Campylobacterales</taxon>
        <taxon>Helicobacteraceae</taxon>
        <taxon>Helicobacter</taxon>
    </lineage>
</organism>
<evidence type="ECO:0000256" key="5">
    <source>
        <dbReference type="ARBA" id="ARBA00022781"/>
    </source>
</evidence>
<feature type="coiled-coil region" evidence="15">
    <location>
        <begin position="52"/>
        <end position="133"/>
    </location>
</feature>
<dbReference type="PANTHER" id="PTHR33445">
    <property type="entry name" value="ATP SYNTHASE SUBUNIT B', CHLOROPLASTIC"/>
    <property type="match status" value="1"/>
</dbReference>
<dbReference type="EMBL" id="JBHRZO010000011">
    <property type="protein sequence ID" value="MFC3847499.1"/>
    <property type="molecule type" value="Genomic_DNA"/>
</dbReference>
<dbReference type="InterPro" id="IPR002146">
    <property type="entry name" value="ATP_synth_b/b'su_bac/chlpt"/>
</dbReference>
<keyword evidence="15" id="KW-0175">Coiled coil</keyword>
<evidence type="ECO:0000256" key="11">
    <source>
        <dbReference type="ARBA" id="ARBA00025614"/>
    </source>
</evidence>
<evidence type="ECO:0000256" key="8">
    <source>
        <dbReference type="ARBA" id="ARBA00023136"/>
    </source>
</evidence>
<name>A0ABV7ZG19_9HELI</name>
<proteinExistence type="inferred from homology"/>
<keyword evidence="8 13" id="KW-0472">Membrane</keyword>
<accession>A0ABV7ZG19</accession>
<evidence type="ECO:0000256" key="13">
    <source>
        <dbReference type="HAMAP-Rule" id="MF_01398"/>
    </source>
</evidence>
<keyword evidence="6 13" id="KW-1133">Transmembrane helix</keyword>
<comment type="similarity">
    <text evidence="1 13 14">Belongs to the ATPase B chain family.</text>
</comment>
<evidence type="ECO:0000256" key="1">
    <source>
        <dbReference type="ARBA" id="ARBA00005513"/>
    </source>
</evidence>